<feature type="compositionally biased region" description="Low complexity" evidence="5">
    <location>
        <begin position="106"/>
        <end position="121"/>
    </location>
</feature>
<dbReference type="InterPro" id="IPR037682">
    <property type="entry name" value="TonB_C"/>
</dbReference>
<accession>A0A6I4T658</accession>
<evidence type="ECO:0000256" key="4">
    <source>
        <dbReference type="ARBA" id="ARBA00023136"/>
    </source>
</evidence>
<comment type="subcellular location">
    <subcellularLocation>
        <location evidence="1">Membrane</location>
        <topology evidence="1">Single-pass membrane protein</topology>
    </subcellularLocation>
</comment>
<evidence type="ECO:0000259" key="6">
    <source>
        <dbReference type="PROSITE" id="PS52015"/>
    </source>
</evidence>
<dbReference type="GO" id="GO:0016020">
    <property type="term" value="C:membrane"/>
    <property type="evidence" value="ECO:0007669"/>
    <property type="project" value="UniProtKB-SubCell"/>
</dbReference>
<dbReference type="Pfam" id="PF03544">
    <property type="entry name" value="TonB_C"/>
    <property type="match status" value="1"/>
</dbReference>
<comment type="caution">
    <text evidence="7">The sequence shown here is derived from an EMBL/GenBank/DDBJ whole genome shotgun (WGS) entry which is preliminary data.</text>
</comment>
<dbReference type="Gene3D" id="3.30.1150.10">
    <property type="match status" value="1"/>
</dbReference>
<feature type="domain" description="TonB C-terminal" evidence="6">
    <location>
        <begin position="148"/>
        <end position="238"/>
    </location>
</feature>
<dbReference type="InterPro" id="IPR006260">
    <property type="entry name" value="TonB/TolA_C"/>
</dbReference>
<dbReference type="EMBL" id="WTYT01000002">
    <property type="protein sequence ID" value="MXO65275.1"/>
    <property type="molecule type" value="Genomic_DNA"/>
</dbReference>
<organism evidence="7 8">
    <name type="scientific">Altericroceibacterium endophyticum</name>
    <dbReference type="NCBI Taxonomy" id="1808508"/>
    <lineage>
        <taxon>Bacteria</taxon>
        <taxon>Pseudomonadati</taxon>
        <taxon>Pseudomonadota</taxon>
        <taxon>Alphaproteobacteria</taxon>
        <taxon>Sphingomonadales</taxon>
        <taxon>Erythrobacteraceae</taxon>
        <taxon>Altericroceibacterium</taxon>
    </lineage>
</organism>
<feature type="region of interest" description="Disordered" evidence="5">
    <location>
        <begin position="56"/>
        <end position="147"/>
    </location>
</feature>
<keyword evidence="3" id="KW-1133">Transmembrane helix</keyword>
<dbReference type="AlphaFoldDB" id="A0A6I4T658"/>
<evidence type="ECO:0000256" key="5">
    <source>
        <dbReference type="SAM" id="MobiDB-lite"/>
    </source>
</evidence>
<evidence type="ECO:0000256" key="2">
    <source>
        <dbReference type="ARBA" id="ARBA00022692"/>
    </source>
</evidence>
<proteinExistence type="predicted"/>
<evidence type="ECO:0000256" key="3">
    <source>
        <dbReference type="ARBA" id="ARBA00022989"/>
    </source>
</evidence>
<dbReference type="SUPFAM" id="SSF74653">
    <property type="entry name" value="TolA/TonB C-terminal domain"/>
    <property type="match status" value="1"/>
</dbReference>
<gene>
    <name evidence="7" type="ORF">GRI91_05875</name>
</gene>
<keyword evidence="4" id="KW-0472">Membrane</keyword>
<reference evidence="7 8" key="1">
    <citation type="submission" date="2019-12" db="EMBL/GenBank/DDBJ databases">
        <title>Genomic-based taxomic classification of the family Erythrobacteraceae.</title>
        <authorList>
            <person name="Xu L."/>
        </authorList>
    </citation>
    <scope>NUCLEOTIDE SEQUENCE [LARGE SCALE GENOMIC DNA]</scope>
    <source>
        <strain evidence="7 8">LMG 29518</strain>
    </source>
</reference>
<dbReference type="PROSITE" id="PS52015">
    <property type="entry name" value="TONB_CTD"/>
    <property type="match status" value="1"/>
</dbReference>
<evidence type="ECO:0000313" key="8">
    <source>
        <dbReference type="Proteomes" id="UP000438476"/>
    </source>
</evidence>
<keyword evidence="2" id="KW-0812">Transmembrane</keyword>
<evidence type="ECO:0000313" key="7">
    <source>
        <dbReference type="EMBL" id="MXO65275.1"/>
    </source>
</evidence>
<protein>
    <submittedName>
        <fullName evidence="7">TonB family protein</fullName>
    </submittedName>
</protein>
<sequence>MTPGPAQSRRRPNWRVIALVVGFHLLAFAGLIRAFAPDLTAQAIDRMTAIVTVDVAEPDPPHPKAEPPAEQESGASGDPGKEAVPQEVAAPKPAITRAPVEPKPVAASTGTATRSGAAEQGDGTGAAGEGDGTGSGDGGNGPGAGVSRGLVKIAGNITSARDYPRETRDLRRGHDVIIELRVGADGRVTRCDVLDPSPDPAADAITCDLAQQRFRFEPALDGAGRPIPGRFRWRQTWY</sequence>
<keyword evidence="8" id="KW-1185">Reference proteome</keyword>
<evidence type="ECO:0000256" key="1">
    <source>
        <dbReference type="ARBA" id="ARBA00004167"/>
    </source>
</evidence>
<dbReference type="OrthoDB" id="7390536at2"/>
<dbReference type="Proteomes" id="UP000438476">
    <property type="component" value="Unassembled WGS sequence"/>
</dbReference>
<dbReference type="NCBIfam" id="TIGR01352">
    <property type="entry name" value="tonB_Cterm"/>
    <property type="match status" value="1"/>
</dbReference>
<dbReference type="GO" id="GO:0055085">
    <property type="term" value="P:transmembrane transport"/>
    <property type="evidence" value="ECO:0007669"/>
    <property type="project" value="InterPro"/>
</dbReference>
<feature type="compositionally biased region" description="Gly residues" evidence="5">
    <location>
        <begin position="122"/>
        <end position="146"/>
    </location>
</feature>
<name>A0A6I4T658_9SPHN</name>